<dbReference type="GO" id="GO:0051537">
    <property type="term" value="F:2 iron, 2 sulfur cluster binding"/>
    <property type="evidence" value="ECO:0007669"/>
    <property type="project" value="UniProtKB-KW"/>
</dbReference>
<evidence type="ECO:0000256" key="6">
    <source>
        <dbReference type="ARBA" id="ARBA00023002"/>
    </source>
</evidence>
<comment type="cofactor">
    <cofactor evidence="1">
        <name>FAD</name>
        <dbReference type="ChEBI" id="CHEBI:57692"/>
    </cofactor>
</comment>
<dbReference type="Gene3D" id="3.40.50.80">
    <property type="entry name" value="Nucleotide-binding domain of ferredoxin-NADP reductase (FNR) module"/>
    <property type="match status" value="1"/>
</dbReference>
<evidence type="ECO:0000256" key="8">
    <source>
        <dbReference type="ARBA" id="ARBA00023014"/>
    </source>
</evidence>
<dbReference type="AlphaFoldDB" id="A0A0M0BU76"/>
<dbReference type="PANTHER" id="PTHR47354">
    <property type="entry name" value="NADH OXIDOREDUCTASE HCR"/>
    <property type="match status" value="1"/>
</dbReference>
<dbReference type="InterPro" id="IPR050415">
    <property type="entry name" value="MRET"/>
</dbReference>
<dbReference type="Pfam" id="PF00970">
    <property type="entry name" value="FAD_binding_6"/>
    <property type="match status" value="1"/>
</dbReference>
<evidence type="ECO:0000313" key="11">
    <source>
        <dbReference type="Proteomes" id="UP000054016"/>
    </source>
</evidence>
<dbReference type="PANTHER" id="PTHR47354:SF6">
    <property type="entry name" value="NADH OXIDOREDUCTASE HCR"/>
    <property type="match status" value="1"/>
</dbReference>
<evidence type="ECO:0000259" key="9">
    <source>
        <dbReference type="PROSITE" id="PS51384"/>
    </source>
</evidence>
<protein>
    <recommendedName>
        <fullName evidence="9">FAD-binding FR-type domain-containing protein</fullName>
    </recommendedName>
</protein>
<dbReference type="PRINTS" id="PR00410">
    <property type="entry name" value="PHEHYDRXLASE"/>
</dbReference>
<dbReference type="GO" id="GO:0050660">
    <property type="term" value="F:flavin adenine dinucleotide binding"/>
    <property type="evidence" value="ECO:0007669"/>
    <property type="project" value="InterPro"/>
</dbReference>
<dbReference type="SUPFAM" id="SSF63380">
    <property type="entry name" value="Riboflavin synthase domain-like"/>
    <property type="match status" value="1"/>
</dbReference>
<dbReference type="PROSITE" id="PS51384">
    <property type="entry name" value="FAD_FR"/>
    <property type="match status" value="1"/>
</dbReference>
<feature type="domain" description="FAD-binding FR-type" evidence="9">
    <location>
        <begin position="1"/>
        <end position="99"/>
    </location>
</feature>
<dbReference type="SUPFAM" id="SSF52343">
    <property type="entry name" value="Ferredoxin reductase-like, C-terminal NADP-linked domain"/>
    <property type="match status" value="1"/>
</dbReference>
<gene>
    <name evidence="10" type="ORF">AC478_01575</name>
</gene>
<comment type="caution">
    <text evidence="10">The sequence shown here is derived from an EMBL/GenBank/DDBJ whole genome shotgun (WGS) entry which is preliminary data.</text>
</comment>
<keyword evidence="3" id="KW-0001">2Fe-2S</keyword>
<keyword evidence="6" id="KW-0560">Oxidoreductase</keyword>
<keyword evidence="2" id="KW-0285">Flavoprotein</keyword>
<keyword evidence="7" id="KW-0408">Iron</keyword>
<evidence type="ECO:0000256" key="3">
    <source>
        <dbReference type="ARBA" id="ARBA00022714"/>
    </source>
</evidence>
<proteinExistence type="predicted"/>
<evidence type="ECO:0000256" key="1">
    <source>
        <dbReference type="ARBA" id="ARBA00001974"/>
    </source>
</evidence>
<dbReference type="PRINTS" id="PR00371">
    <property type="entry name" value="FPNCR"/>
</dbReference>
<dbReference type="InterPro" id="IPR012165">
    <property type="entry name" value="Cyt_c3_hydrogenase_gsu"/>
</dbReference>
<dbReference type="CDD" id="cd00322">
    <property type="entry name" value="FNR_like"/>
    <property type="match status" value="1"/>
</dbReference>
<dbReference type="InterPro" id="IPR001433">
    <property type="entry name" value="OxRdtase_FAD/NAD-bd"/>
</dbReference>
<evidence type="ECO:0000256" key="5">
    <source>
        <dbReference type="ARBA" id="ARBA00022827"/>
    </source>
</evidence>
<dbReference type="InterPro" id="IPR017938">
    <property type="entry name" value="Riboflavin_synthase-like_b-brl"/>
</dbReference>
<keyword evidence="5" id="KW-0274">FAD</keyword>
<keyword evidence="8" id="KW-0411">Iron-sulfur</keyword>
<dbReference type="Pfam" id="PF00175">
    <property type="entry name" value="NAD_binding_1"/>
    <property type="match status" value="1"/>
</dbReference>
<evidence type="ECO:0000256" key="4">
    <source>
        <dbReference type="ARBA" id="ARBA00022723"/>
    </source>
</evidence>
<dbReference type="Gene3D" id="2.40.30.10">
    <property type="entry name" value="Translation factors"/>
    <property type="match status" value="1"/>
</dbReference>
<dbReference type="PIRSF" id="PIRSF006816">
    <property type="entry name" value="Cyc3_hyd_g"/>
    <property type="match status" value="1"/>
</dbReference>
<keyword evidence="4" id="KW-0479">Metal-binding</keyword>
<dbReference type="EMBL" id="LFWV01000015">
    <property type="protein sequence ID" value="KON31999.1"/>
    <property type="molecule type" value="Genomic_DNA"/>
</dbReference>
<evidence type="ECO:0000256" key="7">
    <source>
        <dbReference type="ARBA" id="ARBA00023004"/>
    </source>
</evidence>
<evidence type="ECO:0000256" key="2">
    <source>
        <dbReference type="ARBA" id="ARBA00022630"/>
    </source>
</evidence>
<accession>A0A0M0BU76</accession>
<dbReference type="GO" id="GO:0006221">
    <property type="term" value="P:pyrimidine nucleotide biosynthetic process"/>
    <property type="evidence" value="ECO:0007669"/>
    <property type="project" value="InterPro"/>
</dbReference>
<dbReference type="Proteomes" id="UP000054016">
    <property type="component" value="Unassembled WGS sequence"/>
</dbReference>
<dbReference type="GO" id="GO:0046872">
    <property type="term" value="F:metal ion binding"/>
    <property type="evidence" value="ECO:0007669"/>
    <property type="project" value="UniProtKB-KW"/>
</dbReference>
<reference evidence="11" key="1">
    <citation type="submission" date="2015-06" db="EMBL/GenBank/DDBJ databases">
        <title>New insights into the roles of widespread benthic archaea in carbon and nitrogen cycling.</title>
        <authorList>
            <person name="Lazar C.S."/>
            <person name="Baker B.J."/>
            <person name="Seitz K.W."/>
            <person name="Hyde A.S."/>
            <person name="Dick G.J."/>
            <person name="Hinrichs K.-U."/>
            <person name="Teske A.P."/>
        </authorList>
    </citation>
    <scope>NUCLEOTIDE SEQUENCE [LARGE SCALE GENOMIC DNA]</scope>
</reference>
<dbReference type="InterPro" id="IPR001709">
    <property type="entry name" value="Flavoprot_Pyr_Nucl_cyt_Rdtase"/>
</dbReference>
<name>A0A0M0BU76_9ARCH</name>
<dbReference type="GO" id="GO:0016491">
    <property type="term" value="F:oxidoreductase activity"/>
    <property type="evidence" value="ECO:0007669"/>
    <property type="project" value="UniProtKB-KW"/>
</dbReference>
<dbReference type="InterPro" id="IPR017927">
    <property type="entry name" value="FAD-bd_FR_type"/>
</dbReference>
<sequence length="233" mass="26867">MKFETHVKEIIPRTYNVTSFRFPRPAELNYKAGQFFFVTLKTEGKELKKHFSFSSSPTEKNHIEFTKKLSDSDFSTGLKALKEGDWARIDAPYGKFTFEGEHQKIGLLAGGIGITPFKSICQYCTDMHLETKATLLYGNRKENDIAFRKELETLQRKNKNLKVVFTLNEADSTWKGSRGLINANMIKKEIPDYEETEFYTCGPPRMVEIMEKLVAQLGLPKTQLKREYFTGYS</sequence>
<evidence type="ECO:0000313" key="10">
    <source>
        <dbReference type="EMBL" id="KON31999.1"/>
    </source>
</evidence>
<dbReference type="InterPro" id="IPR008333">
    <property type="entry name" value="Cbr1-like_FAD-bd_dom"/>
</dbReference>
<organism evidence="10 11">
    <name type="scientific">miscellaneous Crenarchaeota group-1 archaeon SG8-32-3</name>
    <dbReference type="NCBI Taxonomy" id="1685125"/>
    <lineage>
        <taxon>Archaea</taxon>
        <taxon>Candidatus Bathyarchaeota</taxon>
        <taxon>MCG-1</taxon>
    </lineage>
</organism>
<dbReference type="InterPro" id="IPR039261">
    <property type="entry name" value="FNR_nucleotide-bd"/>
</dbReference>